<keyword evidence="3" id="KW-1185">Reference proteome</keyword>
<gene>
    <name evidence="2" type="ORF">A1O3_07443</name>
</gene>
<dbReference type="Proteomes" id="UP000019478">
    <property type="component" value="Unassembled WGS sequence"/>
</dbReference>
<accession>W9XLQ5</accession>
<protein>
    <submittedName>
        <fullName evidence="2">Uncharacterized protein</fullName>
    </submittedName>
</protein>
<feature type="compositionally biased region" description="Basic and acidic residues" evidence="1">
    <location>
        <begin position="139"/>
        <end position="151"/>
    </location>
</feature>
<name>W9XLQ5_9EURO</name>
<feature type="compositionally biased region" description="Basic and acidic residues" evidence="1">
    <location>
        <begin position="218"/>
        <end position="246"/>
    </location>
</feature>
<evidence type="ECO:0000313" key="3">
    <source>
        <dbReference type="Proteomes" id="UP000019478"/>
    </source>
</evidence>
<dbReference type="STRING" id="1182542.W9XLQ5"/>
<sequence length="288" mass="30467">MARRKSSSTKPSAGPISERSPRGISEAAGGGSENVDVGVRRRLSGRGPPPGLPNVPATTSGPVLALPSASSWQSDDSTAENLMTMATGAAPLTSSDLVERDFRGKFVETQKKLTSSTNLAALGRMKKTGSVVRFADEIPQDWRKGKEKATLADDSMGPSRLRSSFASSALTDEENSSDDDNVRLPRTKSQLSLLIKQKRDETGSQDLGPEAKAQGRGGQDEGKNNDEGKGKGKGKGKENTKSKEEELLSMGRRGGVTKAGGVQVPKPQRLSEHDDPGHISSSSPEPLF</sequence>
<evidence type="ECO:0000313" key="2">
    <source>
        <dbReference type="EMBL" id="EXJ81153.1"/>
    </source>
</evidence>
<dbReference type="GeneID" id="19171541"/>
<evidence type="ECO:0000256" key="1">
    <source>
        <dbReference type="SAM" id="MobiDB-lite"/>
    </source>
</evidence>
<feature type="compositionally biased region" description="Polar residues" evidence="1">
    <location>
        <begin position="279"/>
        <end position="288"/>
    </location>
</feature>
<dbReference type="OrthoDB" id="5424234at2759"/>
<feature type="compositionally biased region" description="Low complexity" evidence="1">
    <location>
        <begin position="159"/>
        <end position="170"/>
    </location>
</feature>
<dbReference type="EMBL" id="AMGY01000006">
    <property type="protein sequence ID" value="EXJ81153.1"/>
    <property type="molecule type" value="Genomic_DNA"/>
</dbReference>
<dbReference type="AlphaFoldDB" id="W9XLQ5"/>
<comment type="caution">
    <text evidence="2">The sequence shown here is derived from an EMBL/GenBank/DDBJ whole genome shotgun (WGS) entry which is preliminary data.</text>
</comment>
<feature type="compositionally biased region" description="Polar residues" evidence="1">
    <location>
        <begin position="68"/>
        <end position="77"/>
    </location>
</feature>
<dbReference type="RefSeq" id="XP_007735741.1">
    <property type="nucleotide sequence ID" value="XM_007737551.1"/>
</dbReference>
<reference evidence="2 3" key="1">
    <citation type="submission" date="2013-03" db="EMBL/GenBank/DDBJ databases">
        <title>The Genome Sequence of Capronia epimyces CBS 606.96.</title>
        <authorList>
            <consortium name="The Broad Institute Genomics Platform"/>
            <person name="Cuomo C."/>
            <person name="de Hoog S."/>
            <person name="Gorbushina A."/>
            <person name="Walker B."/>
            <person name="Young S.K."/>
            <person name="Zeng Q."/>
            <person name="Gargeya S."/>
            <person name="Fitzgerald M."/>
            <person name="Haas B."/>
            <person name="Abouelleil A."/>
            <person name="Allen A.W."/>
            <person name="Alvarado L."/>
            <person name="Arachchi H.M."/>
            <person name="Berlin A.M."/>
            <person name="Chapman S.B."/>
            <person name="Gainer-Dewar J."/>
            <person name="Goldberg J."/>
            <person name="Griggs A."/>
            <person name="Gujja S."/>
            <person name="Hansen M."/>
            <person name="Howarth C."/>
            <person name="Imamovic A."/>
            <person name="Ireland A."/>
            <person name="Larimer J."/>
            <person name="McCowan C."/>
            <person name="Murphy C."/>
            <person name="Pearson M."/>
            <person name="Poon T.W."/>
            <person name="Priest M."/>
            <person name="Roberts A."/>
            <person name="Saif S."/>
            <person name="Shea T."/>
            <person name="Sisk P."/>
            <person name="Sykes S."/>
            <person name="Wortman J."/>
            <person name="Nusbaum C."/>
            <person name="Birren B."/>
        </authorList>
    </citation>
    <scope>NUCLEOTIDE SEQUENCE [LARGE SCALE GENOMIC DNA]</scope>
    <source>
        <strain evidence="2 3">CBS 606.96</strain>
    </source>
</reference>
<organism evidence="2 3">
    <name type="scientific">Capronia epimyces CBS 606.96</name>
    <dbReference type="NCBI Taxonomy" id="1182542"/>
    <lineage>
        <taxon>Eukaryota</taxon>
        <taxon>Fungi</taxon>
        <taxon>Dikarya</taxon>
        <taxon>Ascomycota</taxon>
        <taxon>Pezizomycotina</taxon>
        <taxon>Eurotiomycetes</taxon>
        <taxon>Chaetothyriomycetidae</taxon>
        <taxon>Chaetothyriales</taxon>
        <taxon>Herpotrichiellaceae</taxon>
        <taxon>Capronia</taxon>
    </lineage>
</organism>
<dbReference type="HOGENOM" id="CLU_966430_0_0_1"/>
<feature type="region of interest" description="Disordered" evidence="1">
    <location>
        <begin position="1"/>
        <end position="77"/>
    </location>
</feature>
<feature type="region of interest" description="Disordered" evidence="1">
    <location>
        <begin position="139"/>
        <end position="288"/>
    </location>
</feature>
<proteinExistence type="predicted"/>